<dbReference type="EMBL" id="LS398110">
    <property type="protein sequence ID" value="SPP95910.1"/>
    <property type="molecule type" value="Genomic_DNA"/>
</dbReference>
<dbReference type="InterPro" id="IPR014284">
    <property type="entry name" value="RNA_pol_sigma-70_dom"/>
</dbReference>
<dbReference type="GO" id="GO:0006352">
    <property type="term" value="P:DNA-templated transcription initiation"/>
    <property type="evidence" value="ECO:0007669"/>
    <property type="project" value="InterPro"/>
</dbReference>
<comment type="similarity">
    <text evidence="1">Belongs to the sigma-70 factor family. ECF subfamily.</text>
</comment>
<accession>A0A2U3Q3D6</accession>
<keyword evidence="4" id="KW-0804">Transcription</keyword>
<evidence type="ECO:0000313" key="8">
    <source>
        <dbReference type="Proteomes" id="UP000246085"/>
    </source>
</evidence>
<feature type="domain" description="RNA polymerase sigma factor 70 region 4 type 2" evidence="5">
    <location>
        <begin position="102"/>
        <end position="153"/>
    </location>
</feature>
<keyword evidence="2" id="KW-0805">Transcription regulation</keyword>
<dbReference type="RefSeq" id="WP_122403591.1">
    <property type="nucleotide sequence ID" value="NZ_LS398110.1"/>
</dbReference>
<dbReference type="InterPro" id="IPR013325">
    <property type="entry name" value="RNA_pol_sigma_r2"/>
</dbReference>
<dbReference type="GO" id="GO:0003677">
    <property type="term" value="F:DNA binding"/>
    <property type="evidence" value="ECO:0007669"/>
    <property type="project" value="InterPro"/>
</dbReference>
<evidence type="ECO:0000256" key="3">
    <source>
        <dbReference type="ARBA" id="ARBA00023082"/>
    </source>
</evidence>
<gene>
    <name evidence="7" type="primary">ecfA</name>
    <name evidence="7" type="ORF">BRAD3257_4943</name>
</gene>
<protein>
    <submittedName>
        <fullName evidence="7">ECF sigma factor</fullName>
    </submittedName>
</protein>
<dbReference type="InterPro" id="IPR036388">
    <property type="entry name" value="WH-like_DNA-bd_sf"/>
</dbReference>
<dbReference type="PANTHER" id="PTHR43133">
    <property type="entry name" value="RNA POLYMERASE ECF-TYPE SIGMA FACTO"/>
    <property type="match status" value="1"/>
</dbReference>
<reference evidence="7 8" key="1">
    <citation type="submission" date="2018-03" db="EMBL/GenBank/DDBJ databases">
        <authorList>
            <person name="Gully D."/>
        </authorList>
    </citation>
    <scope>NUCLEOTIDE SEQUENCE [LARGE SCALE GENOMIC DNA]</scope>
    <source>
        <strain evidence="7">ORS3257</strain>
    </source>
</reference>
<name>A0A2U3Q3D6_9BRAD</name>
<evidence type="ECO:0000256" key="4">
    <source>
        <dbReference type="ARBA" id="ARBA00023163"/>
    </source>
</evidence>
<dbReference type="Proteomes" id="UP000246085">
    <property type="component" value="Chromosome BRAD3257"/>
</dbReference>
<proteinExistence type="inferred from homology"/>
<dbReference type="Gene3D" id="1.10.1740.10">
    <property type="match status" value="1"/>
</dbReference>
<dbReference type="InterPro" id="IPR053866">
    <property type="entry name" value="PhyR_sigma2"/>
</dbReference>
<organism evidence="7 8">
    <name type="scientific">Bradyrhizobium vignae</name>
    <dbReference type="NCBI Taxonomy" id="1549949"/>
    <lineage>
        <taxon>Bacteria</taxon>
        <taxon>Pseudomonadati</taxon>
        <taxon>Pseudomonadota</taxon>
        <taxon>Alphaproteobacteria</taxon>
        <taxon>Hyphomicrobiales</taxon>
        <taxon>Nitrobacteraceae</taxon>
        <taxon>Bradyrhizobium</taxon>
    </lineage>
</organism>
<sequence>MKDMLLQVEPLIPALRRYARSLVRDRTNADDLVQDCLERAVSHWYQRRDGNVRAWLFTIVHNLAISQFRQTATRGRHVPIDETNEDDFCEPAVQERKMMCQDVMNKLARLPEDQRAVLLLVAVEDLSYADAAKVLDIPVGTVMSRLSRARERLQQEIEGTAGNMPANVVSLRSGK</sequence>
<keyword evidence="3" id="KW-0731">Sigma factor</keyword>
<evidence type="ECO:0000256" key="2">
    <source>
        <dbReference type="ARBA" id="ARBA00023015"/>
    </source>
</evidence>
<dbReference type="CDD" id="cd06171">
    <property type="entry name" value="Sigma70_r4"/>
    <property type="match status" value="1"/>
</dbReference>
<dbReference type="PANTHER" id="PTHR43133:SF25">
    <property type="entry name" value="RNA POLYMERASE SIGMA FACTOR RFAY-RELATED"/>
    <property type="match status" value="1"/>
</dbReference>
<dbReference type="KEGG" id="bvz:BRAD3257_4943"/>
<evidence type="ECO:0000313" key="7">
    <source>
        <dbReference type="EMBL" id="SPP95910.1"/>
    </source>
</evidence>
<dbReference type="Pfam" id="PF08281">
    <property type="entry name" value="Sigma70_r4_2"/>
    <property type="match status" value="1"/>
</dbReference>
<evidence type="ECO:0000259" key="6">
    <source>
        <dbReference type="Pfam" id="PF22029"/>
    </source>
</evidence>
<dbReference type="AlphaFoldDB" id="A0A2U3Q3D6"/>
<feature type="domain" description="PhyR sigma2" evidence="6">
    <location>
        <begin position="8"/>
        <end position="61"/>
    </location>
</feature>
<dbReference type="SUPFAM" id="SSF88946">
    <property type="entry name" value="Sigma2 domain of RNA polymerase sigma factors"/>
    <property type="match status" value="1"/>
</dbReference>
<dbReference type="Pfam" id="PF22029">
    <property type="entry name" value="PhyR_sigma2"/>
    <property type="match status" value="1"/>
</dbReference>
<dbReference type="InterPro" id="IPR013324">
    <property type="entry name" value="RNA_pol_sigma_r3/r4-like"/>
</dbReference>
<dbReference type="InterPro" id="IPR039425">
    <property type="entry name" value="RNA_pol_sigma-70-like"/>
</dbReference>
<dbReference type="GO" id="GO:0016987">
    <property type="term" value="F:sigma factor activity"/>
    <property type="evidence" value="ECO:0007669"/>
    <property type="project" value="UniProtKB-KW"/>
</dbReference>
<dbReference type="InterPro" id="IPR013249">
    <property type="entry name" value="RNA_pol_sigma70_r4_t2"/>
</dbReference>
<dbReference type="SUPFAM" id="SSF88659">
    <property type="entry name" value="Sigma3 and sigma4 domains of RNA polymerase sigma factors"/>
    <property type="match status" value="1"/>
</dbReference>
<dbReference type="NCBIfam" id="TIGR02937">
    <property type="entry name" value="sigma70-ECF"/>
    <property type="match status" value="1"/>
</dbReference>
<evidence type="ECO:0000259" key="5">
    <source>
        <dbReference type="Pfam" id="PF08281"/>
    </source>
</evidence>
<dbReference type="Gene3D" id="1.10.10.10">
    <property type="entry name" value="Winged helix-like DNA-binding domain superfamily/Winged helix DNA-binding domain"/>
    <property type="match status" value="1"/>
</dbReference>
<evidence type="ECO:0000256" key="1">
    <source>
        <dbReference type="ARBA" id="ARBA00010641"/>
    </source>
</evidence>